<reference evidence="2" key="1">
    <citation type="submission" date="2018-02" db="EMBL/GenBank/DDBJ databases">
        <authorList>
            <person name="Hausmann B."/>
        </authorList>
    </citation>
    <scope>NUCLEOTIDE SEQUENCE [LARGE SCALE GENOMIC DNA]</scope>
    <source>
        <strain evidence="2">Peat soil MAG SbA1</strain>
    </source>
</reference>
<accession>A0A2U3L580</accession>
<name>A0A2U3L580_9BACT</name>
<dbReference type="AlphaFoldDB" id="A0A2U3L580"/>
<gene>
    <name evidence="1" type="ORF">SBA1_700003</name>
</gene>
<dbReference type="OrthoDB" id="9943613at2"/>
<dbReference type="EMBL" id="OMOD01000167">
    <property type="protein sequence ID" value="SPF47010.1"/>
    <property type="molecule type" value="Genomic_DNA"/>
</dbReference>
<organism evidence="1 2">
    <name type="scientific">Candidatus Sulfotelmatobacter kueseliae</name>
    <dbReference type="NCBI Taxonomy" id="2042962"/>
    <lineage>
        <taxon>Bacteria</taxon>
        <taxon>Pseudomonadati</taxon>
        <taxon>Acidobacteriota</taxon>
        <taxon>Terriglobia</taxon>
        <taxon>Terriglobales</taxon>
        <taxon>Candidatus Korobacteraceae</taxon>
        <taxon>Candidatus Sulfotelmatobacter</taxon>
    </lineage>
</organism>
<evidence type="ECO:0000313" key="1">
    <source>
        <dbReference type="EMBL" id="SPF47010.1"/>
    </source>
</evidence>
<sequence length="175" mass="19020">MTIAIILVIAATLSLAVIFGVAVSRSLQISAEGSLASQIHPLDIEAFRNLADPAEDAYLRRRLPAFEYRKVRRMRLRALAVYVQTAGRNAAVLVRMGQNALPSSDAGTAEAARQLVNQALLLRRNAALVLLRIYGARFRPNSDLPAASVLYRYSQLSGAAMLLGRLQNPAAPVRI</sequence>
<dbReference type="Proteomes" id="UP000238701">
    <property type="component" value="Unassembled WGS sequence"/>
</dbReference>
<evidence type="ECO:0000313" key="2">
    <source>
        <dbReference type="Proteomes" id="UP000238701"/>
    </source>
</evidence>
<protein>
    <submittedName>
        <fullName evidence="1">Uncharacterized protein</fullName>
    </submittedName>
</protein>
<proteinExistence type="predicted"/>